<dbReference type="Proteomes" id="UP001278500">
    <property type="component" value="Unassembled WGS sequence"/>
</dbReference>
<accession>A0AAE0JIY8</accession>
<name>A0AAE0JIY8_9PEZI</name>
<proteinExistence type="predicted"/>
<dbReference type="AlphaFoldDB" id="A0AAE0JIY8"/>
<comment type="caution">
    <text evidence="1">The sequence shown here is derived from an EMBL/GenBank/DDBJ whole genome shotgun (WGS) entry which is preliminary data.</text>
</comment>
<keyword evidence="2" id="KW-1185">Reference proteome</keyword>
<dbReference type="RefSeq" id="XP_062683830.1">
    <property type="nucleotide sequence ID" value="XM_062831555.1"/>
</dbReference>
<reference evidence="1" key="2">
    <citation type="submission" date="2023-06" db="EMBL/GenBank/DDBJ databases">
        <authorList>
            <consortium name="Lawrence Berkeley National Laboratory"/>
            <person name="Haridas S."/>
            <person name="Hensen N."/>
            <person name="Bonometti L."/>
            <person name="Westerberg I."/>
            <person name="Brannstrom I.O."/>
            <person name="Guillou S."/>
            <person name="Cros-Aarteil S."/>
            <person name="Calhoun S."/>
            <person name="Kuo A."/>
            <person name="Mondo S."/>
            <person name="Pangilinan J."/>
            <person name="Riley R."/>
            <person name="Labutti K."/>
            <person name="Andreopoulos B."/>
            <person name="Lipzen A."/>
            <person name="Chen C."/>
            <person name="Yanf M."/>
            <person name="Daum C."/>
            <person name="Ng V."/>
            <person name="Clum A."/>
            <person name="Steindorff A."/>
            <person name="Ohm R."/>
            <person name="Martin F."/>
            <person name="Silar P."/>
            <person name="Natvig D."/>
            <person name="Lalanne C."/>
            <person name="Gautier V."/>
            <person name="Ament-Velasquez S.L."/>
            <person name="Kruys A."/>
            <person name="Hutchinson M.I."/>
            <person name="Powell A.J."/>
            <person name="Barry K."/>
            <person name="Miller A.N."/>
            <person name="Grigoriev I.V."/>
            <person name="Debuchy R."/>
            <person name="Gladieux P."/>
            <person name="Thoren M.H."/>
            <person name="Johannesson H."/>
        </authorList>
    </citation>
    <scope>NUCLEOTIDE SEQUENCE</scope>
    <source>
        <strain evidence="1">CBS 560.94</strain>
    </source>
</reference>
<dbReference type="EMBL" id="JAUEPP010000002">
    <property type="protein sequence ID" value="KAK3350535.1"/>
    <property type="molecule type" value="Genomic_DNA"/>
</dbReference>
<evidence type="ECO:0000313" key="1">
    <source>
        <dbReference type="EMBL" id="KAK3350535.1"/>
    </source>
</evidence>
<sequence>MGPPGIKLPPNIHIHKTFQLRHQLIHALLYETPGSSLQQSRQLAAARLAQSVERETLNLKVVGSTPTSGSIPDVPSGTTSSFWHFLLLLCCLFDSFWLGQTGWSSHGHNT</sequence>
<gene>
    <name evidence="1" type="ORF">B0H65DRAFT_90814</name>
</gene>
<reference evidence="1" key="1">
    <citation type="journal article" date="2023" name="Mol. Phylogenet. Evol.">
        <title>Genome-scale phylogeny and comparative genomics of the fungal order Sordariales.</title>
        <authorList>
            <person name="Hensen N."/>
            <person name="Bonometti L."/>
            <person name="Westerberg I."/>
            <person name="Brannstrom I.O."/>
            <person name="Guillou S."/>
            <person name="Cros-Aarteil S."/>
            <person name="Calhoun S."/>
            <person name="Haridas S."/>
            <person name="Kuo A."/>
            <person name="Mondo S."/>
            <person name="Pangilinan J."/>
            <person name="Riley R."/>
            <person name="LaButti K."/>
            <person name="Andreopoulos B."/>
            <person name="Lipzen A."/>
            <person name="Chen C."/>
            <person name="Yan M."/>
            <person name="Daum C."/>
            <person name="Ng V."/>
            <person name="Clum A."/>
            <person name="Steindorff A."/>
            <person name="Ohm R.A."/>
            <person name="Martin F."/>
            <person name="Silar P."/>
            <person name="Natvig D.O."/>
            <person name="Lalanne C."/>
            <person name="Gautier V."/>
            <person name="Ament-Velasquez S.L."/>
            <person name="Kruys A."/>
            <person name="Hutchinson M.I."/>
            <person name="Powell A.J."/>
            <person name="Barry K."/>
            <person name="Miller A.N."/>
            <person name="Grigoriev I.V."/>
            <person name="Debuchy R."/>
            <person name="Gladieux P."/>
            <person name="Hiltunen Thoren M."/>
            <person name="Johannesson H."/>
        </authorList>
    </citation>
    <scope>NUCLEOTIDE SEQUENCE</scope>
    <source>
        <strain evidence="1">CBS 560.94</strain>
    </source>
</reference>
<dbReference type="GeneID" id="87868709"/>
<evidence type="ECO:0000313" key="2">
    <source>
        <dbReference type="Proteomes" id="UP001278500"/>
    </source>
</evidence>
<protein>
    <submittedName>
        <fullName evidence="1">Uncharacterized protein</fullName>
    </submittedName>
</protein>
<organism evidence="1 2">
    <name type="scientific">Neurospora tetraspora</name>
    <dbReference type="NCBI Taxonomy" id="94610"/>
    <lineage>
        <taxon>Eukaryota</taxon>
        <taxon>Fungi</taxon>
        <taxon>Dikarya</taxon>
        <taxon>Ascomycota</taxon>
        <taxon>Pezizomycotina</taxon>
        <taxon>Sordariomycetes</taxon>
        <taxon>Sordariomycetidae</taxon>
        <taxon>Sordariales</taxon>
        <taxon>Sordariaceae</taxon>
        <taxon>Neurospora</taxon>
    </lineage>
</organism>
<dbReference type="AntiFam" id="ANF00010">
    <property type="entry name" value="tRNA translation"/>
</dbReference>